<feature type="compositionally biased region" description="Basic and acidic residues" evidence="1">
    <location>
        <begin position="19"/>
        <end position="40"/>
    </location>
</feature>
<reference evidence="3" key="1">
    <citation type="journal article" date="2013" name="Nat. Genet.">
        <title>The Capsella rubella genome and the genomic consequences of rapid mating system evolution.</title>
        <authorList>
            <person name="Slotte T."/>
            <person name="Hazzouri K.M."/>
            <person name="Agren J.A."/>
            <person name="Koenig D."/>
            <person name="Maumus F."/>
            <person name="Guo Y.L."/>
            <person name="Steige K."/>
            <person name="Platts A.E."/>
            <person name="Escobar J.S."/>
            <person name="Newman L.K."/>
            <person name="Wang W."/>
            <person name="Mandakova T."/>
            <person name="Vello E."/>
            <person name="Smith L.M."/>
            <person name="Henz S.R."/>
            <person name="Steffen J."/>
            <person name="Takuno S."/>
            <person name="Brandvain Y."/>
            <person name="Coop G."/>
            <person name="Andolfatto P."/>
            <person name="Hu T.T."/>
            <person name="Blanchette M."/>
            <person name="Clark R.M."/>
            <person name="Quesneville H."/>
            <person name="Nordborg M."/>
            <person name="Gaut B.S."/>
            <person name="Lysak M.A."/>
            <person name="Jenkins J."/>
            <person name="Grimwood J."/>
            <person name="Chapman J."/>
            <person name="Prochnik S."/>
            <person name="Shu S."/>
            <person name="Rokhsar D."/>
            <person name="Schmutz J."/>
            <person name="Weigel D."/>
            <person name="Wright S.I."/>
        </authorList>
    </citation>
    <scope>NUCLEOTIDE SEQUENCE [LARGE SCALE GENOMIC DNA]</scope>
    <source>
        <strain evidence="3">cv. Monte Gargano</strain>
    </source>
</reference>
<dbReference type="EMBL" id="KB870809">
    <property type="protein sequence ID" value="EOA24925.1"/>
    <property type="molecule type" value="Genomic_DNA"/>
</dbReference>
<sequence>MNNVVEVSPCLLFEASGDSENHHQERGLEGDDVLKGHEDHSDDDAESCRCGSQMTSRSTDHDPVEEEEEEEEEEEAEVAGENEDHDDGDGEVNSYGRSPEKRDRENRTVDLSSTGNDERSISEIEKNRMFWEACLAS</sequence>
<feature type="compositionally biased region" description="Basic and acidic residues" evidence="1">
    <location>
        <begin position="98"/>
        <end position="108"/>
    </location>
</feature>
<keyword evidence="3" id="KW-1185">Reference proteome</keyword>
<dbReference type="Proteomes" id="UP000029121">
    <property type="component" value="Unassembled WGS sequence"/>
</dbReference>
<evidence type="ECO:0000313" key="3">
    <source>
        <dbReference type="Proteomes" id="UP000029121"/>
    </source>
</evidence>
<dbReference type="PANTHER" id="PTHR35726">
    <property type="entry name" value="GLUTAMIC ACID-RICH PROTEIN-LIKE"/>
    <property type="match status" value="1"/>
</dbReference>
<dbReference type="AlphaFoldDB" id="R0HI85"/>
<evidence type="ECO:0000313" key="2">
    <source>
        <dbReference type="EMBL" id="EOA24925.1"/>
    </source>
</evidence>
<dbReference type="PANTHER" id="PTHR35726:SF4">
    <property type="entry name" value="GLUTAMIC ACID-RICH PROTEIN-LIKE"/>
    <property type="match status" value="1"/>
</dbReference>
<feature type="compositionally biased region" description="Acidic residues" evidence="1">
    <location>
        <begin position="63"/>
        <end position="90"/>
    </location>
</feature>
<dbReference type="OrthoDB" id="1077311at2759"/>
<name>R0HI85_9BRAS</name>
<dbReference type="KEGG" id="crb:17887431"/>
<gene>
    <name evidence="2" type="ORF">CARUB_v10018216mg</name>
</gene>
<dbReference type="eggNOG" id="ENOG502R1TP">
    <property type="taxonomic scope" value="Eukaryota"/>
</dbReference>
<proteinExistence type="predicted"/>
<protein>
    <submittedName>
        <fullName evidence="2">Uncharacterized protein</fullName>
    </submittedName>
</protein>
<accession>R0HI85</accession>
<evidence type="ECO:0000256" key="1">
    <source>
        <dbReference type="SAM" id="MobiDB-lite"/>
    </source>
</evidence>
<dbReference type="STRING" id="81985.R0HI85"/>
<feature type="region of interest" description="Disordered" evidence="1">
    <location>
        <begin position="15"/>
        <end position="120"/>
    </location>
</feature>
<organism evidence="2 3">
    <name type="scientific">Capsella rubella</name>
    <dbReference type="NCBI Taxonomy" id="81985"/>
    <lineage>
        <taxon>Eukaryota</taxon>
        <taxon>Viridiplantae</taxon>
        <taxon>Streptophyta</taxon>
        <taxon>Embryophyta</taxon>
        <taxon>Tracheophyta</taxon>
        <taxon>Spermatophyta</taxon>
        <taxon>Magnoliopsida</taxon>
        <taxon>eudicotyledons</taxon>
        <taxon>Gunneridae</taxon>
        <taxon>Pentapetalae</taxon>
        <taxon>rosids</taxon>
        <taxon>malvids</taxon>
        <taxon>Brassicales</taxon>
        <taxon>Brassicaceae</taxon>
        <taxon>Camelineae</taxon>
        <taxon>Capsella</taxon>
    </lineage>
</organism>